<evidence type="ECO:0000256" key="1">
    <source>
        <dbReference type="ARBA" id="ARBA00004141"/>
    </source>
</evidence>
<feature type="transmembrane region" description="Helical" evidence="6">
    <location>
        <begin position="289"/>
        <end position="310"/>
    </location>
</feature>
<gene>
    <name evidence="7" type="ORF">OD355_02485</name>
</gene>
<dbReference type="InterPro" id="IPR050475">
    <property type="entry name" value="Prenyltransferase_related"/>
</dbReference>
<evidence type="ECO:0000313" key="8">
    <source>
        <dbReference type="Proteomes" id="UP001209317"/>
    </source>
</evidence>
<feature type="transmembrane region" description="Helical" evidence="6">
    <location>
        <begin position="46"/>
        <end position="70"/>
    </location>
</feature>
<dbReference type="CDD" id="cd13961">
    <property type="entry name" value="PT_UbiA_DGGGPS"/>
    <property type="match status" value="1"/>
</dbReference>
<dbReference type="GO" id="GO:0016020">
    <property type="term" value="C:membrane"/>
    <property type="evidence" value="ECO:0007669"/>
    <property type="project" value="UniProtKB-SubCell"/>
</dbReference>
<feature type="transmembrane region" description="Helical" evidence="6">
    <location>
        <begin position="91"/>
        <end position="112"/>
    </location>
</feature>
<comment type="subcellular location">
    <subcellularLocation>
        <location evidence="1">Membrane</location>
        <topology evidence="1">Multi-pass membrane protein</topology>
    </subcellularLocation>
</comment>
<accession>A0AAE3ILW4</accession>
<name>A0AAE3ILW4_9BACT</name>
<comment type="caution">
    <text evidence="7">The sequence shown here is derived from an EMBL/GenBank/DDBJ whole genome shotgun (WGS) entry which is preliminary data.</text>
</comment>
<feature type="transmembrane region" description="Helical" evidence="6">
    <location>
        <begin position="118"/>
        <end position="137"/>
    </location>
</feature>
<feature type="transmembrane region" description="Helical" evidence="6">
    <location>
        <begin position="176"/>
        <end position="198"/>
    </location>
</feature>
<dbReference type="AlphaFoldDB" id="A0AAE3ILW4"/>
<dbReference type="InterPro" id="IPR044878">
    <property type="entry name" value="UbiA_sf"/>
</dbReference>
<keyword evidence="2" id="KW-1003">Cell membrane</keyword>
<keyword evidence="5 6" id="KW-0472">Membrane</keyword>
<evidence type="ECO:0000256" key="2">
    <source>
        <dbReference type="ARBA" id="ARBA00022475"/>
    </source>
</evidence>
<organism evidence="7 8">
    <name type="scientific">Haoranjiania flava</name>
    <dbReference type="NCBI Taxonomy" id="1856322"/>
    <lineage>
        <taxon>Bacteria</taxon>
        <taxon>Pseudomonadati</taxon>
        <taxon>Bacteroidota</taxon>
        <taxon>Chitinophagia</taxon>
        <taxon>Chitinophagales</taxon>
        <taxon>Chitinophagaceae</taxon>
        <taxon>Haoranjiania</taxon>
    </lineage>
</organism>
<dbReference type="Proteomes" id="UP001209317">
    <property type="component" value="Unassembled WGS sequence"/>
</dbReference>
<evidence type="ECO:0000256" key="6">
    <source>
        <dbReference type="SAM" id="Phobius"/>
    </source>
</evidence>
<feature type="transmembrane region" description="Helical" evidence="6">
    <location>
        <begin position="230"/>
        <end position="250"/>
    </location>
</feature>
<protein>
    <submittedName>
        <fullName evidence="7">Geranylgeranylglycerol-phosphate geranylgeranyltransferase</fullName>
    </submittedName>
</protein>
<dbReference type="InterPro" id="IPR000537">
    <property type="entry name" value="UbiA_prenyltransferase"/>
</dbReference>
<keyword evidence="4 6" id="KW-1133">Transmembrane helix</keyword>
<reference evidence="7" key="1">
    <citation type="submission" date="2022-10" db="EMBL/GenBank/DDBJ databases">
        <authorList>
            <person name="Kim H.S."/>
            <person name="Kim J.-S."/>
            <person name="Suh M.K."/>
            <person name="Eom M.K."/>
            <person name="Lee J.-S."/>
        </authorList>
    </citation>
    <scope>NUCLEOTIDE SEQUENCE</scope>
    <source>
        <strain evidence="7">LIP-5</strain>
    </source>
</reference>
<feature type="transmembrane region" description="Helical" evidence="6">
    <location>
        <begin position="144"/>
        <end position="164"/>
    </location>
</feature>
<sequence>MKKVKAFFALVRWPNLVFIALTQYLFFYAVLYPVYERQQVTPNLNFLYLTLLMLSSVFIAGAGNIINDYFDLNIDVINKPGKVIIGKYIHRHWAISSHIVLSILGVAIGFYLDRKADTYFIGLTNLGCAVLLFVYSIVLKRKPLSGNIVISLLTAWTVGVVTFAETKTLIAGFSEAHVATITRVTILYVSFAFIISLVREMIKDMEDMEGDRRYNCRTFPILFGIPASKIFIYIWLFILIGLLLILLFYILQFRWWLGMAYIVVFVIAPLVSAYKAVNRAGSPKDFHEASSLVKTVMLTGICSMMFFWYYH</sequence>
<dbReference type="RefSeq" id="WP_263036866.1">
    <property type="nucleotide sequence ID" value="NZ_JAOTPL010000002.1"/>
</dbReference>
<dbReference type="Gene3D" id="1.10.357.140">
    <property type="entry name" value="UbiA prenyltransferase"/>
    <property type="match status" value="1"/>
</dbReference>
<keyword evidence="8" id="KW-1185">Reference proteome</keyword>
<dbReference type="Pfam" id="PF01040">
    <property type="entry name" value="UbiA"/>
    <property type="match status" value="1"/>
</dbReference>
<keyword evidence="3 6" id="KW-0812">Transmembrane</keyword>
<proteinExistence type="predicted"/>
<dbReference type="Gene3D" id="1.20.120.1780">
    <property type="entry name" value="UbiA prenyltransferase"/>
    <property type="match status" value="1"/>
</dbReference>
<evidence type="ECO:0000256" key="4">
    <source>
        <dbReference type="ARBA" id="ARBA00022989"/>
    </source>
</evidence>
<dbReference type="EMBL" id="JAOTPL010000002">
    <property type="protein sequence ID" value="MCU7693381.1"/>
    <property type="molecule type" value="Genomic_DNA"/>
</dbReference>
<dbReference type="PANTHER" id="PTHR42723">
    <property type="entry name" value="CHLOROPHYLL SYNTHASE"/>
    <property type="match status" value="1"/>
</dbReference>
<evidence type="ECO:0000313" key="7">
    <source>
        <dbReference type="EMBL" id="MCU7693381.1"/>
    </source>
</evidence>
<dbReference type="GO" id="GO:0016765">
    <property type="term" value="F:transferase activity, transferring alkyl or aryl (other than methyl) groups"/>
    <property type="evidence" value="ECO:0007669"/>
    <property type="project" value="InterPro"/>
</dbReference>
<dbReference type="PANTHER" id="PTHR42723:SF1">
    <property type="entry name" value="CHLOROPHYLL SYNTHASE, CHLOROPLASTIC"/>
    <property type="match status" value="1"/>
</dbReference>
<evidence type="ECO:0000256" key="3">
    <source>
        <dbReference type="ARBA" id="ARBA00022692"/>
    </source>
</evidence>
<feature type="transmembrane region" description="Helical" evidence="6">
    <location>
        <begin position="256"/>
        <end position="277"/>
    </location>
</feature>
<feature type="transmembrane region" description="Helical" evidence="6">
    <location>
        <begin position="12"/>
        <end position="34"/>
    </location>
</feature>
<evidence type="ECO:0000256" key="5">
    <source>
        <dbReference type="ARBA" id="ARBA00023136"/>
    </source>
</evidence>